<accession>A0A8R1IN70</accession>
<dbReference type="InterPro" id="IPR016187">
    <property type="entry name" value="CTDL_fold"/>
</dbReference>
<organism evidence="1 2">
    <name type="scientific">Caenorhabditis japonica</name>
    <dbReference type="NCBI Taxonomy" id="281687"/>
    <lineage>
        <taxon>Eukaryota</taxon>
        <taxon>Metazoa</taxon>
        <taxon>Ecdysozoa</taxon>
        <taxon>Nematoda</taxon>
        <taxon>Chromadorea</taxon>
        <taxon>Rhabditida</taxon>
        <taxon>Rhabditina</taxon>
        <taxon>Rhabditomorpha</taxon>
        <taxon>Rhabditoidea</taxon>
        <taxon>Rhabditidae</taxon>
        <taxon>Peloderinae</taxon>
        <taxon>Caenorhabditis</taxon>
    </lineage>
</organism>
<evidence type="ECO:0008006" key="3">
    <source>
        <dbReference type="Google" id="ProtNLM"/>
    </source>
</evidence>
<proteinExistence type="predicted"/>
<dbReference type="AlphaFoldDB" id="A0A8R1IN70"/>
<evidence type="ECO:0000313" key="1">
    <source>
        <dbReference type="EnsemblMetazoa" id="CJA38376.1"/>
    </source>
</evidence>
<dbReference type="SUPFAM" id="SSF56436">
    <property type="entry name" value="C-type lectin-like"/>
    <property type="match status" value="1"/>
</dbReference>
<dbReference type="EnsemblMetazoa" id="CJA38376.1">
    <property type="protein sequence ID" value="CJA38376.1"/>
    <property type="gene ID" value="WBGene00214223"/>
</dbReference>
<reference evidence="2" key="1">
    <citation type="submission" date="2010-08" db="EMBL/GenBank/DDBJ databases">
        <authorList>
            <consortium name="Caenorhabditis japonica Sequencing Consortium"/>
            <person name="Wilson R.K."/>
        </authorList>
    </citation>
    <scope>NUCLEOTIDE SEQUENCE [LARGE SCALE GENOMIC DNA]</scope>
    <source>
        <strain evidence="2">DF5081</strain>
    </source>
</reference>
<protein>
    <recommendedName>
        <fullName evidence="3">C-type lectin domain-containing protein</fullName>
    </recommendedName>
</protein>
<keyword evidence="2" id="KW-1185">Reference proteome</keyword>
<reference evidence="1" key="2">
    <citation type="submission" date="2022-06" db="UniProtKB">
        <authorList>
            <consortium name="EnsemblMetazoa"/>
        </authorList>
    </citation>
    <scope>IDENTIFICATION</scope>
    <source>
        <strain evidence="1">DF5081</strain>
    </source>
</reference>
<sequence length="105" mass="11651">MFQFYYVNETGIDVDYAQNSCKTMGGTLPAITDDVDAFTFPDPSFPGTFKYYNWTTSPSAKVVADDNCLVYSVVGSAPITVDVRSCTMQSTYKSMGYLCKKNAWT</sequence>
<name>A0A8R1IN70_CAEJA</name>
<dbReference type="Proteomes" id="UP000005237">
    <property type="component" value="Unassembled WGS sequence"/>
</dbReference>
<evidence type="ECO:0000313" key="2">
    <source>
        <dbReference type="Proteomes" id="UP000005237"/>
    </source>
</evidence>